<accession>A0ABV7UDJ4</accession>
<feature type="transmembrane region" description="Helical" evidence="6">
    <location>
        <begin position="206"/>
        <end position="225"/>
    </location>
</feature>
<reference evidence="8" key="1">
    <citation type="journal article" date="2019" name="Int. J. Syst. Evol. Microbiol.">
        <title>The Global Catalogue of Microorganisms (GCM) 10K type strain sequencing project: providing services to taxonomists for standard genome sequencing and annotation.</title>
        <authorList>
            <consortium name="The Broad Institute Genomics Platform"/>
            <consortium name="The Broad Institute Genome Sequencing Center for Infectious Disease"/>
            <person name="Wu L."/>
            <person name="Ma J."/>
        </authorList>
    </citation>
    <scope>NUCLEOTIDE SEQUENCE [LARGE SCALE GENOMIC DNA]</scope>
    <source>
        <strain evidence="8">KCTC 42282</strain>
    </source>
</reference>
<evidence type="ECO:0000256" key="3">
    <source>
        <dbReference type="ARBA" id="ARBA00022692"/>
    </source>
</evidence>
<evidence type="ECO:0000313" key="7">
    <source>
        <dbReference type="EMBL" id="MFC3636691.1"/>
    </source>
</evidence>
<dbReference type="PANTHER" id="PTHR30482">
    <property type="entry name" value="HIGH-AFFINITY BRANCHED-CHAIN AMINO ACID TRANSPORT SYSTEM PERMEASE"/>
    <property type="match status" value="1"/>
</dbReference>
<evidence type="ECO:0000256" key="5">
    <source>
        <dbReference type="ARBA" id="ARBA00023136"/>
    </source>
</evidence>
<comment type="caution">
    <text evidence="7">The sequence shown here is derived from an EMBL/GenBank/DDBJ whole genome shotgun (WGS) entry which is preliminary data.</text>
</comment>
<feature type="transmembrane region" description="Helical" evidence="6">
    <location>
        <begin position="44"/>
        <end position="70"/>
    </location>
</feature>
<feature type="transmembrane region" description="Helical" evidence="6">
    <location>
        <begin position="279"/>
        <end position="299"/>
    </location>
</feature>
<protein>
    <submittedName>
        <fullName evidence="7">Branched-chain amino acid ABC transporter permease</fullName>
    </submittedName>
</protein>
<organism evidence="7 8">
    <name type="scientific">Camelimonas fluminis</name>
    <dbReference type="NCBI Taxonomy" id="1576911"/>
    <lineage>
        <taxon>Bacteria</taxon>
        <taxon>Pseudomonadati</taxon>
        <taxon>Pseudomonadota</taxon>
        <taxon>Alphaproteobacteria</taxon>
        <taxon>Hyphomicrobiales</taxon>
        <taxon>Chelatococcaceae</taxon>
        <taxon>Camelimonas</taxon>
    </lineage>
</organism>
<feature type="transmembrane region" description="Helical" evidence="6">
    <location>
        <begin position="245"/>
        <end position="267"/>
    </location>
</feature>
<keyword evidence="4 6" id="KW-1133">Transmembrane helix</keyword>
<evidence type="ECO:0000313" key="8">
    <source>
        <dbReference type="Proteomes" id="UP001595704"/>
    </source>
</evidence>
<keyword evidence="5 6" id="KW-0472">Membrane</keyword>
<dbReference type="RefSeq" id="WP_244643163.1">
    <property type="nucleotide sequence ID" value="NZ_BNCG01000012.1"/>
</dbReference>
<evidence type="ECO:0000256" key="4">
    <source>
        <dbReference type="ARBA" id="ARBA00022989"/>
    </source>
</evidence>
<dbReference type="CDD" id="cd06581">
    <property type="entry name" value="TM_PBP1_LivM_like"/>
    <property type="match status" value="1"/>
</dbReference>
<dbReference type="InterPro" id="IPR001851">
    <property type="entry name" value="ABC_transp_permease"/>
</dbReference>
<proteinExistence type="predicted"/>
<dbReference type="PANTHER" id="PTHR30482:SF10">
    <property type="entry name" value="HIGH-AFFINITY BRANCHED-CHAIN AMINO ACID TRANSPORT PROTEIN BRAE"/>
    <property type="match status" value="1"/>
</dbReference>
<dbReference type="Proteomes" id="UP001595704">
    <property type="component" value="Unassembled WGS sequence"/>
</dbReference>
<evidence type="ECO:0000256" key="1">
    <source>
        <dbReference type="ARBA" id="ARBA00004651"/>
    </source>
</evidence>
<feature type="transmembrane region" description="Helical" evidence="6">
    <location>
        <begin position="155"/>
        <end position="174"/>
    </location>
</feature>
<dbReference type="EMBL" id="JBHRYC010000024">
    <property type="protein sequence ID" value="MFC3636691.1"/>
    <property type="molecule type" value="Genomic_DNA"/>
</dbReference>
<evidence type="ECO:0000256" key="6">
    <source>
        <dbReference type="SAM" id="Phobius"/>
    </source>
</evidence>
<sequence length="318" mass="33270">MMLRIALPLALPFAIVAVAFVLLSQTDAYIIRLATTFGMYAALALAWNIIGGIAGYPSFATAAFFGLGAYVTAVAQNLGAPLLVGVGLAGAGAALFAGLLGSAILHLRGKYFAIASLVIAEVLRELTNSWTSVTGGGMGINLPLAKTTLLTQPQLYLAAMLFLAAAATSASMLIDRSRLGVALRCIAQNEDAAQIIGVDTRMAKTWAFVISSLFIGLVGGVYASWVTYIDPTDVYDGAMSVKPILMALLGGVGSVFGPVLGAFAYLLLEELLWRNLLEFHAGILGLLVVLLVLFLPGGLSQIRGVGLVSLPKIWRRAP</sequence>
<name>A0ABV7UDJ4_9HYPH</name>
<feature type="transmembrane region" description="Helical" evidence="6">
    <location>
        <begin position="82"/>
        <end position="107"/>
    </location>
</feature>
<comment type="subcellular location">
    <subcellularLocation>
        <location evidence="1">Cell membrane</location>
        <topology evidence="1">Multi-pass membrane protein</topology>
    </subcellularLocation>
</comment>
<dbReference type="Pfam" id="PF02653">
    <property type="entry name" value="BPD_transp_2"/>
    <property type="match status" value="1"/>
</dbReference>
<dbReference type="InterPro" id="IPR043428">
    <property type="entry name" value="LivM-like"/>
</dbReference>
<keyword evidence="2" id="KW-1003">Cell membrane</keyword>
<gene>
    <name evidence="7" type="ORF">ACFONL_04725</name>
</gene>
<evidence type="ECO:0000256" key="2">
    <source>
        <dbReference type="ARBA" id="ARBA00022475"/>
    </source>
</evidence>
<keyword evidence="3 6" id="KW-0812">Transmembrane</keyword>
<keyword evidence="8" id="KW-1185">Reference proteome</keyword>